<proteinExistence type="predicted"/>
<dbReference type="SUPFAM" id="SSF55073">
    <property type="entry name" value="Nucleotide cyclase"/>
    <property type="match status" value="1"/>
</dbReference>
<keyword evidence="5" id="KW-1133">Transmembrane helix</keyword>
<comment type="catalytic activity">
    <reaction evidence="3">
        <text>2 GTP = 3',3'-c-di-GMP + 2 diphosphate</text>
        <dbReference type="Rhea" id="RHEA:24898"/>
        <dbReference type="ChEBI" id="CHEBI:33019"/>
        <dbReference type="ChEBI" id="CHEBI:37565"/>
        <dbReference type="ChEBI" id="CHEBI:58805"/>
        <dbReference type="EC" id="2.7.7.65"/>
    </reaction>
</comment>
<evidence type="ECO:0000256" key="4">
    <source>
        <dbReference type="SAM" id="MobiDB-lite"/>
    </source>
</evidence>
<dbReference type="PROSITE" id="PS50887">
    <property type="entry name" value="GGDEF"/>
    <property type="match status" value="1"/>
</dbReference>
<dbReference type="InterPro" id="IPR043128">
    <property type="entry name" value="Rev_trsase/Diguanyl_cyclase"/>
</dbReference>
<dbReference type="PANTHER" id="PTHR45138">
    <property type="entry name" value="REGULATORY COMPONENTS OF SENSORY TRANSDUCTION SYSTEM"/>
    <property type="match status" value="1"/>
</dbReference>
<evidence type="ECO:0000256" key="1">
    <source>
        <dbReference type="ARBA" id="ARBA00001946"/>
    </source>
</evidence>
<keyword evidence="5" id="KW-0472">Membrane</keyword>
<keyword evidence="5" id="KW-0812">Transmembrane</keyword>
<dbReference type="GO" id="GO:0005886">
    <property type="term" value="C:plasma membrane"/>
    <property type="evidence" value="ECO:0007669"/>
    <property type="project" value="TreeGrafter"/>
</dbReference>
<dbReference type="EMBL" id="JAAIJR010000005">
    <property type="protein sequence ID" value="NEX19136.1"/>
    <property type="molecule type" value="Genomic_DNA"/>
</dbReference>
<dbReference type="InterPro" id="IPR050469">
    <property type="entry name" value="Diguanylate_Cyclase"/>
</dbReference>
<dbReference type="Pfam" id="PF11845">
    <property type="entry name" value="Tll0287-like"/>
    <property type="match status" value="1"/>
</dbReference>
<comment type="cofactor">
    <cofactor evidence="1">
        <name>Mg(2+)</name>
        <dbReference type="ChEBI" id="CHEBI:18420"/>
    </cofactor>
</comment>
<dbReference type="InterPro" id="IPR000160">
    <property type="entry name" value="GGDEF_dom"/>
</dbReference>
<dbReference type="Proteomes" id="UP000471640">
    <property type="component" value="Unassembled WGS sequence"/>
</dbReference>
<dbReference type="GO" id="GO:1902201">
    <property type="term" value="P:negative regulation of bacterial-type flagellum-dependent cell motility"/>
    <property type="evidence" value="ECO:0007669"/>
    <property type="project" value="TreeGrafter"/>
</dbReference>
<comment type="caution">
    <text evidence="7">The sequence shown here is derived from an EMBL/GenBank/DDBJ whole genome shotgun (WGS) entry which is preliminary data.</text>
</comment>
<dbReference type="RefSeq" id="WP_164652039.1">
    <property type="nucleotide sequence ID" value="NZ_JAAIJR010000005.1"/>
</dbReference>
<dbReference type="FunFam" id="3.30.70.270:FF:000001">
    <property type="entry name" value="Diguanylate cyclase domain protein"/>
    <property type="match status" value="1"/>
</dbReference>
<reference evidence="7 8" key="2">
    <citation type="submission" date="2020-02" db="EMBL/GenBank/DDBJ databases">
        <title>Genome sequences of Thiorhodococcus mannitoliphagus and Thiorhodococcus minor, purple sulfur photosynthetic bacteria in the gammaproteobacterial family, Chromatiaceae.</title>
        <authorList>
            <person name="Aviles F.A."/>
            <person name="Meyer T.E."/>
            <person name="Kyndt J.A."/>
        </authorList>
    </citation>
    <scope>NUCLEOTIDE SEQUENCE [LARGE SCALE GENOMIC DNA]</scope>
    <source>
        <strain evidence="7 8">DSM 18266</strain>
    </source>
</reference>
<organism evidence="7 8">
    <name type="scientific">Thiorhodococcus mannitoliphagus</name>
    <dbReference type="NCBI Taxonomy" id="329406"/>
    <lineage>
        <taxon>Bacteria</taxon>
        <taxon>Pseudomonadati</taxon>
        <taxon>Pseudomonadota</taxon>
        <taxon>Gammaproteobacteria</taxon>
        <taxon>Chromatiales</taxon>
        <taxon>Chromatiaceae</taxon>
        <taxon>Thiorhodococcus</taxon>
    </lineage>
</organism>
<feature type="transmembrane region" description="Helical" evidence="5">
    <location>
        <begin position="35"/>
        <end position="54"/>
    </location>
</feature>
<dbReference type="GO" id="GO:0043709">
    <property type="term" value="P:cell adhesion involved in single-species biofilm formation"/>
    <property type="evidence" value="ECO:0007669"/>
    <property type="project" value="TreeGrafter"/>
</dbReference>
<evidence type="ECO:0000256" key="3">
    <source>
        <dbReference type="ARBA" id="ARBA00034247"/>
    </source>
</evidence>
<sequence length="453" mass="50294">MPPQIPPSPHGHAGHRGILENSPLPGSATSVSLKLISIISLWLLIVAASLGWNLEQAERHRERLALEAARSFFQLLVLTRRWNAEHGGVYVPVTEQTQPNPYLKDPDRDIQITNDLTLTKVNPAYMTRQLSELAQKNAGAQFHITSLNPIRPSNAALPWEADALRAFERGTKEFGQVFRGDDQWGYRYMAPLVTEKPCLKCHADQGYREGDIRGGISVTLPRLTSPNSWALIGSHIGIALCGTLLILVMGRLLIRAYDGLRRQAVFDALTRIPNRRFFIEQLVHEMRRGRREHLPLALLICDIDYFKGYNDTFGHQAGDVCLQRVAELLQGCLRRGGDFCARYGGEEFVVILPSTELSGAARIGEQIRSALVELGIPHPVSPHRVITLSIGVACDRAGEQDHEALIRDADEALYRAKEQGRNRVEIQATPLTKHKGQPSAAAIQGDLSHPSEP</sequence>
<dbReference type="GO" id="GO:0052621">
    <property type="term" value="F:diguanylate cyclase activity"/>
    <property type="evidence" value="ECO:0007669"/>
    <property type="project" value="UniProtKB-EC"/>
</dbReference>
<evidence type="ECO:0000313" key="8">
    <source>
        <dbReference type="Proteomes" id="UP000471640"/>
    </source>
</evidence>
<dbReference type="SMART" id="SM00267">
    <property type="entry name" value="GGDEF"/>
    <property type="match status" value="1"/>
</dbReference>
<dbReference type="PANTHER" id="PTHR45138:SF9">
    <property type="entry name" value="DIGUANYLATE CYCLASE DGCM-RELATED"/>
    <property type="match status" value="1"/>
</dbReference>
<dbReference type="InterPro" id="IPR029787">
    <property type="entry name" value="Nucleotide_cyclase"/>
</dbReference>
<dbReference type="EC" id="2.7.7.65" evidence="2"/>
<dbReference type="AlphaFoldDB" id="A0A6P1DR35"/>
<evidence type="ECO:0000256" key="5">
    <source>
        <dbReference type="SAM" id="Phobius"/>
    </source>
</evidence>
<evidence type="ECO:0000256" key="2">
    <source>
        <dbReference type="ARBA" id="ARBA00012528"/>
    </source>
</evidence>
<dbReference type="Gene3D" id="3.30.70.270">
    <property type="match status" value="1"/>
</dbReference>
<feature type="region of interest" description="Disordered" evidence="4">
    <location>
        <begin position="1"/>
        <end position="21"/>
    </location>
</feature>
<evidence type="ECO:0000313" key="7">
    <source>
        <dbReference type="EMBL" id="NEX19136.1"/>
    </source>
</evidence>
<protein>
    <recommendedName>
        <fullName evidence="2">diguanylate cyclase</fullName>
        <ecNumber evidence="2">2.7.7.65</ecNumber>
    </recommendedName>
</protein>
<reference evidence="8" key="1">
    <citation type="journal article" date="2020" name="Microbiol. Resour. Announc.">
        <title>Draft Genome Sequences of Thiorhodococcus mannitoliphagus and Thiorhodococcus minor, Purple Sulfur Photosynthetic Bacteria in the Gammaproteobacterial Family Chromatiaceae.</title>
        <authorList>
            <person name="Aviles F.A."/>
            <person name="Meyer T.E."/>
            <person name="Kyndt J.A."/>
        </authorList>
    </citation>
    <scope>NUCLEOTIDE SEQUENCE [LARGE SCALE GENOMIC DNA]</scope>
    <source>
        <strain evidence="8">DSM 18266</strain>
    </source>
</reference>
<feature type="transmembrane region" description="Helical" evidence="5">
    <location>
        <begin position="229"/>
        <end position="254"/>
    </location>
</feature>
<name>A0A6P1DR35_9GAMM</name>
<gene>
    <name evidence="7" type="ORF">G3480_02215</name>
</gene>
<dbReference type="Pfam" id="PF00990">
    <property type="entry name" value="GGDEF"/>
    <property type="match status" value="1"/>
</dbReference>
<evidence type="ECO:0000259" key="6">
    <source>
        <dbReference type="PROSITE" id="PS50887"/>
    </source>
</evidence>
<keyword evidence="8" id="KW-1185">Reference proteome</keyword>
<dbReference type="NCBIfam" id="TIGR00254">
    <property type="entry name" value="GGDEF"/>
    <property type="match status" value="1"/>
</dbReference>
<feature type="region of interest" description="Disordered" evidence="4">
    <location>
        <begin position="424"/>
        <end position="453"/>
    </location>
</feature>
<dbReference type="CDD" id="cd01949">
    <property type="entry name" value="GGDEF"/>
    <property type="match status" value="1"/>
</dbReference>
<accession>A0A6P1DR35</accession>
<feature type="domain" description="GGDEF" evidence="6">
    <location>
        <begin position="294"/>
        <end position="429"/>
    </location>
</feature>
<dbReference type="InterPro" id="IPR021796">
    <property type="entry name" value="Tll0287-like_dom"/>
</dbReference>